<feature type="compositionally biased region" description="Low complexity" evidence="4">
    <location>
        <begin position="135"/>
        <end position="153"/>
    </location>
</feature>
<evidence type="ECO:0000256" key="1">
    <source>
        <dbReference type="ARBA" id="ARBA00005234"/>
    </source>
</evidence>
<evidence type="ECO:0000256" key="4">
    <source>
        <dbReference type="SAM" id="MobiDB-lite"/>
    </source>
</evidence>
<dbReference type="Proteomes" id="UP000516314">
    <property type="component" value="Chromosome 4"/>
</dbReference>
<sequence length="550" mass="63734">MADSKRKRSRPGIKLEDPIQQFTNQMQQQSIAIYGFPLALQLLAYRNISGLLDKIPGSADERTFLEWHSIGIPKSNLIINDVHHLERVPDMTVILKLFVNTNEDGWGEWDDEVRDKKEPVVEHKKHIVIRKRKLSPTSSSKGTPSKTKVSTSTRGRKRNFEMVDDDEAEDNDDEAKDIKLWVKSQLSSIRHEFAESVKKLRSQNLNLLKKIRVLQSVKSYRSRPCTRHPSKKVRLQTHLSTVSQSPVNPVVERQTSQLPLNHHKLHWKGESMFYLIQCMMETKQYQKILKRLLMISYGVSLKMIRIRYPWRPARIQFVPHKSIWMKLHQLYYPSLYMLIAPSSLPLINQSMTLSQNLEKREHMTRGDIVISHRFLLQLAQPSNRIDTMHMEVLGNFLNERHILTLSKERAHWVGLEIKLGNWCVDILDPNYRLNDDRQVDDWTRMKGIYVNERSGDCGPVSMKLIEIYATGGNAEKMALITDEIVNEFMVRRIGISGFRNLGPFIAAGPEWVAIVFSDEVLKELGLDEFITVSSLCIEGSPYRSFLLRCL</sequence>
<reference evidence="6 7" key="1">
    <citation type="submission" date="2020-09" db="EMBL/GenBank/DDBJ databases">
        <authorList>
            <person name="Ashkenazy H."/>
        </authorList>
    </citation>
    <scope>NUCLEOTIDE SEQUENCE [LARGE SCALE GENOMIC DNA]</scope>
    <source>
        <strain evidence="7">cv. Cdm-0</strain>
    </source>
</reference>
<dbReference type="GO" id="GO:0008234">
    <property type="term" value="F:cysteine-type peptidase activity"/>
    <property type="evidence" value="ECO:0007669"/>
    <property type="project" value="InterPro"/>
</dbReference>
<evidence type="ECO:0000313" key="6">
    <source>
        <dbReference type="EMBL" id="CAD5327207.1"/>
    </source>
</evidence>
<keyword evidence="2" id="KW-0645">Protease</keyword>
<feature type="region of interest" description="Disordered" evidence="4">
    <location>
        <begin position="132"/>
        <end position="171"/>
    </location>
</feature>
<protein>
    <submittedName>
        <fullName evidence="6">(thale cress) hypothetical protein</fullName>
    </submittedName>
</protein>
<accession>A0A7G2EXQ1</accession>
<evidence type="ECO:0000256" key="3">
    <source>
        <dbReference type="ARBA" id="ARBA00022801"/>
    </source>
</evidence>
<dbReference type="AlphaFoldDB" id="A0A7G2EXQ1"/>
<evidence type="ECO:0000313" key="7">
    <source>
        <dbReference type="Proteomes" id="UP000516314"/>
    </source>
</evidence>
<dbReference type="GO" id="GO:0006508">
    <property type="term" value="P:proteolysis"/>
    <property type="evidence" value="ECO:0007669"/>
    <property type="project" value="UniProtKB-KW"/>
</dbReference>
<dbReference type="SUPFAM" id="SSF54001">
    <property type="entry name" value="Cysteine proteinases"/>
    <property type="match status" value="1"/>
</dbReference>
<gene>
    <name evidence="6" type="ORF">AT9943_LOCUS14916</name>
</gene>
<dbReference type="InterPro" id="IPR038765">
    <property type="entry name" value="Papain-like_cys_pep_sf"/>
</dbReference>
<dbReference type="InterPro" id="IPR003653">
    <property type="entry name" value="Peptidase_C48_C"/>
</dbReference>
<organism evidence="6 7">
    <name type="scientific">Arabidopsis thaliana</name>
    <name type="common">Mouse-ear cress</name>
    <dbReference type="NCBI Taxonomy" id="3702"/>
    <lineage>
        <taxon>Eukaryota</taxon>
        <taxon>Viridiplantae</taxon>
        <taxon>Streptophyta</taxon>
        <taxon>Embryophyta</taxon>
        <taxon>Tracheophyta</taxon>
        <taxon>Spermatophyta</taxon>
        <taxon>Magnoliopsida</taxon>
        <taxon>eudicotyledons</taxon>
        <taxon>Gunneridae</taxon>
        <taxon>Pentapetalae</taxon>
        <taxon>rosids</taxon>
        <taxon>malvids</taxon>
        <taxon>Brassicales</taxon>
        <taxon>Brassicaceae</taxon>
        <taxon>Camelineae</taxon>
        <taxon>Arabidopsis</taxon>
    </lineage>
</organism>
<name>A0A7G2EXQ1_ARATH</name>
<comment type="similarity">
    <text evidence="1">Belongs to the peptidase C48 family.</text>
</comment>
<keyword evidence="3" id="KW-0378">Hydrolase</keyword>
<dbReference type="Pfam" id="PF02902">
    <property type="entry name" value="Peptidase_C48"/>
    <property type="match status" value="1"/>
</dbReference>
<dbReference type="EMBL" id="LR881469">
    <property type="protein sequence ID" value="CAD5327207.1"/>
    <property type="molecule type" value="Genomic_DNA"/>
</dbReference>
<feature type="compositionally biased region" description="Acidic residues" evidence="4">
    <location>
        <begin position="162"/>
        <end position="171"/>
    </location>
</feature>
<evidence type="ECO:0000259" key="5">
    <source>
        <dbReference type="Pfam" id="PF02902"/>
    </source>
</evidence>
<feature type="domain" description="Ubiquitin-like protease family profile" evidence="5">
    <location>
        <begin position="409"/>
        <end position="490"/>
    </location>
</feature>
<proteinExistence type="inferred from homology"/>
<evidence type="ECO:0000256" key="2">
    <source>
        <dbReference type="ARBA" id="ARBA00022670"/>
    </source>
</evidence>